<dbReference type="SUPFAM" id="SSF55785">
    <property type="entry name" value="PYP-like sensor domain (PAS domain)"/>
    <property type="match status" value="1"/>
</dbReference>
<dbReference type="PRINTS" id="PR01033">
    <property type="entry name" value="PHYTOCHROME"/>
</dbReference>
<evidence type="ECO:0000256" key="2">
    <source>
        <dbReference type="ARBA" id="ARBA00006402"/>
    </source>
</evidence>
<keyword evidence="4" id="KW-0600">Photoreceptor protein</keyword>
<keyword evidence="9" id="KW-0157">Chromophore</keyword>
<dbReference type="InterPro" id="IPR016132">
    <property type="entry name" value="Phyto_chromo_attachment"/>
</dbReference>
<sequence length="744" mass="84694">MQNYQNHHVDLTNCDTEPIHLIGRIQPHGFLLVLDQNTLQVEQASKNVGEYLPLTLEEVLGKLLEDLLSPEETTFDPTQTGTHFLSMSGIPFIGHLHKTEAKLILECEPSAPYPDAEKMRHNILLCQLHNQLNHLYTLEEVAEAVAHTLRTILHYDRVDITQFDQEWNTDVIAESREEHLQSFIGHHFPATDIPAPARELLLQKHVRQIPNANAQAVEIYPYFNPSTGAPTNILRSELRNPSEIHLEYVRNTGVAATISFSIIVKNKLWGVIACHNVEPTYIDVWRRQLCDLVTKTFANVITTLQEKRDQEQFTQYKEAERALVQHLNSGLSMSEGLFHQKPTLLDITESHGAALLLDGTLTTFGNTPSEEETRNLIQWLSEHVHDGVFCTRHLSAEWPAAKTITKVASGLMALEISRYNQEYLLFFKPEIKETRVWAGNPEKPMASDGLQIHPRKSFEKWEEVIKGKSRPWTLNEIEITQVLLKDLIAIRLRNQTAELQNLNQELLLNADQLRNRNAQLEDFAYIISHNLRSPLSNIQGLYQFYKEEPGEENATYAMESVKRVSDNMTETINDLNVILKTHLVQQLPNEEVSLAELIQKETQNLAATIEQTGAQIVPELEVSSIYMPKLYLESILHNFISNALKYRSPDREPVVKIRSWRTGKTLHLSIEDNGLGMDMERVGDKLFGLYKVFHKTEQSKGLGLYLTMMQVKALGGTITVDSKLGEGTTFTVHFDQIGYSSASR</sequence>
<keyword evidence="6" id="KW-0716">Sensory transduction</keyword>
<accession>A0A0P0CP91</accession>
<dbReference type="InterPro" id="IPR029016">
    <property type="entry name" value="GAF-like_dom_sf"/>
</dbReference>
<evidence type="ECO:0000313" key="14">
    <source>
        <dbReference type="EMBL" id="ALI99067.1"/>
    </source>
</evidence>
<dbReference type="Gene3D" id="3.30.450.20">
    <property type="entry name" value="PAS domain"/>
    <property type="match status" value="1"/>
</dbReference>
<organism evidence="14 15">
    <name type="scientific">Rufibacter tibetensis</name>
    <dbReference type="NCBI Taxonomy" id="512763"/>
    <lineage>
        <taxon>Bacteria</taxon>
        <taxon>Pseudomonadati</taxon>
        <taxon>Bacteroidota</taxon>
        <taxon>Cytophagia</taxon>
        <taxon>Cytophagales</taxon>
        <taxon>Hymenobacteraceae</taxon>
        <taxon>Rufibacter</taxon>
    </lineage>
</organism>
<dbReference type="EMBL" id="CP012643">
    <property type="protein sequence ID" value="ALI99067.1"/>
    <property type="molecule type" value="Genomic_DNA"/>
</dbReference>
<feature type="domain" description="Histidine kinase" evidence="13">
    <location>
        <begin position="526"/>
        <end position="738"/>
    </location>
</feature>
<dbReference type="SUPFAM" id="SSF47384">
    <property type="entry name" value="Homodimeric domain of signal transducing histidine kinase"/>
    <property type="match status" value="1"/>
</dbReference>
<comment type="similarity">
    <text evidence="2">In the N-terminal section; belongs to the phytochrome family.</text>
</comment>
<dbReference type="PANTHER" id="PTHR43304:SF1">
    <property type="entry name" value="PAC DOMAIN-CONTAINING PROTEIN"/>
    <property type="match status" value="1"/>
</dbReference>
<dbReference type="STRING" id="512763.DC20_08860"/>
<dbReference type="AlphaFoldDB" id="A0A0P0CP91"/>
<dbReference type="InterPro" id="IPR003018">
    <property type="entry name" value="GAF"/>
</dbReference>
<dbReference type="InterPro" id="IPR036890">
    <property type="entry name" value="HATPase_C_sf"/>
</dbReference>
<dbReference type="Gene3D" id="3.30.450.40">
    <property type="match status" value="1"/>
</dbReference>
<comment type="catalytic activity">
    <reaction evidence="1">
        <text>ATP + protein L-histidine = ADP + protein N-phospho-L-histidine.</text>
        <dbReference type="EC" id="2.7.13.3"/>
    </reaction>
</comment>
<keyword evidence="5" id="KW-0597">Phosphoprotein</keyword>
<dbReference type="InterPro" id="IPR052162">
    <property type="entry name" value="Sensor_kinase/Photoreceptor"/>
</dbReference>
<keyword evidence="10" id="KW-0675">Receptor</keyword>
<keyword evidence="8" id="KW-0418">Kinase</keyword>
<evidence type="ECO:0000256" key="6">
    <source>
        <dbReference type="ARBA" id="ARBA00022606"/>
    </source>
</evidence>
<dbReference type="GO" id="GO:0009881">
    <property type="term" value="F:photoreceptor activity"/>
    <property type="evidence" value="ECO:0007669"/>
    <property type="project" value="UniProtKB-KW"/>
</dbReference>
<dbReference type="InterPro" id="IPR001294">
    <property type="entry name" value="Phytochrome"/>
</dbReference>
<dbReference type="InterPro" id="IPR013515">
    <property type="entry name" value="Phytochrome_cen-reg"/>
</dbReference>
<evidence type="ECO:0000256" key="9">
    <source>
        <dbReference type="ARBA" id="ARBA00022991"/>
    </source>
</evidence>
<keyword evidence="11" id="KW-0175">Coiled coil</keyword>
<evidence type="ECO:0000256" key="10">
    <source>
        <dbReference type="ARBA" id="ARBA00023170"/>
    </source>
</evidence>
<dbReference type="GO" id="GO:0009584">
    <property type="term" value="P:detection of visible light"/>
    <property type="evidence" value="ECO:0007669"/>
    <property type="project" value="InterPro"/>
</dbReference>
<dbReference type="PROSITE" id="PS50046">
    <property type="entry name" value="PHYTOCHROME_2"/>
    <property type="match status" value="1"/>
</dbReference>
<dbReference type="Pfam" id="PF00360">
    <property type="entry name" value="PHY"/>
    <property type="match status" value="1"/>
</dbReference>
<dbReference type="PATRIC" id="fig|512763.3.peg.1951"/>
<dbReference type="Pfam" id="PF01590">
    <property type="entry name" value="GAF"/>
    <property type="match status" value="1"/>
</dbReference>
<reference evidence="14 15" key="1">
    <citation type="submission" date="2015-08" db="EMBL/GenBank/DDBJ databases">
        <title>Complete genome sequence of Rufibacter tibetensis strain 1351t, a radiation-resistant bacterium from tibet plateau.</title>
        <authorList>
            <person name="Dai J."/>
        </authorList>
    </citation>
    <scope>NUCLEOTIDE SEQUENCE [LARGE SCALE GENOMIC DNA]</scope>
    <source>
        <strain evidence="14 15">1351</strain>
    </source>
</reference>
<keyword evidence="15" id="KW-1185">Reference proteome</keyword>
<evidence type="ECO:0000259" key="13">
    <source>
        <dbReference type="PROSITE" id="PS50109"/>
    </source>
</evidence>
<evidence type="ECO:0000256" key="11">
    <source>
        <dbReference type="SAM" id="Coils"/>
    </source>
</evidence>
<dbReference type="EC" id="2.7.13.3" evidence="3"/>
<dbReference type="InterPro" id="IPR003661">
    <property type="entry name" value="HisK_dim/P_dom"/>
</dbReference>
<dbReference type="PANTHER" id="PTHR43304">
    <property type="entry name" value="PHYTOCHROME-LIKE PROTEIN CPH1"/>
    <property type="match status" value="1"/>
</dbReference>
<evidence type="ECO:0000256" key="8">
    <source>
        <dbReference type="ARBA" id="ARBA00022777"/>
    </source>
</evidence>
<evidence type="ECO:0000256" key="5">
    <source>
        <dbReference type="ARBA" id="ARBA00022553"/>
    </source>
</evidence>
<dbReference type="SMART" id="SM00065">
    <property type="entry name" value="GAF"/>
    <property type="match status" value="1"/>
</dbReference>
<dbReference type="InterPro" id="IPR036097">
    <property type="entry name" value="HisK_dim/P_sf"/>
</dbReference>
<dbReference type="Pfam" id="PF02518">
    <property type="entry name" value="HATPase_c"/>
    <property type="match status" value="1"/>
</dbReference>
<evidence type="ECO:0000256" key="4">
    <source>
        <dbReference type="ARBA" id="ARBA00022543"/>
    </source>
</evidence>
<dbReference type="GO" id="GO:0006355">
    <property type="term" value="P:regulation of DNA-templated transcription"/>
    <property type="evidence" value="ECO:0007669"/>
    <property type="project" value="InterPro"/>
</dbReference>
<dbReference type="Gene3D" id="3.30.450.270">
    <property type="match status" value="1"/>
</dbReference>
<evidence type="ECO:0000256" key="7">
    <source>
        <dbReference type="ARBA" id="ARBA00022679"/>
    </source>
</evidence>
<dbReference type="KEGG" id="rti:DC20_08860"/>
<dbReference type="InterPro" id="IPR013654">
    <property type="entry name" value="PAS_2"/>
</dbReference>
<evidence type="ECO:0000259" key="12">
    <source>
        <dbReference type="PROSITE" id="PS50046"/>
    </source>
</evidence>
<dbReference type="CDD" id="cd00082">
    <property type="entry name" value="HisKA"/>
    <property type="match status" value="1"/>
</dbReference>
<evidence type="ECO:0000313" key="15">
    <source>
        <dbReference type="Proteomes" id="UP000061382"/>
    </source>
</evidence>
<dbReference type="Gene3D" id="1.10.287.130">
    <property type="match status" value="1"/>
</dbReference>
<dbReference type="SUPFAM" id="SSF55874">
    <property type="entry name" value="ATPase domain of HSP90 chaperone/DNA topoisomerase II/histidine kinase"/>
    <property type="match status" value="1"/>
</dbReference>
<dbReference type="Proteomes" id="UP000061382">
    <property type="component" value="Chromosome"/>
</dbReference>
<feature type="coiled-coil region" evidence="11">
    <location>
        <begin position="485"/>
        <end position="523"/>
    </location>
</feature>
<dbReference type="Gene3D" id="3.30.565.10">
    <property type="entry name" value="Histidine kinase-like ATPase, C-terminal domain"/>
    <property type="match status" value="1"/>
</dbReference>
<dbReference type="OrthoDB" id="9766459at2"/>
<evidence type="ECO:0000256" key="1">
    <source>
        <dbReference type="ARBA" id="ARBA00000085"/>
    </source>
</evidence>
<gene>
    <name evidence="14" type="ORF">DC20_08860</name>
</gene>
<dbReference type="Pfam" id="PF08446">
    <property type="entry name" value="PAS_2"/>
    <property type="match status" value="1"/>
</dbReference>
<dbReference type="InterPro" id="IPR043150">
    <property type="entry name" value="Phytochrome_PHY_sf"/>
</dbReference>
<keyword evidence="7" id="KW-0808">Transferase</keyword>
<dbReference type="PROSITE" id="PS50109">
    <property type="entry name" value="HIS_KIN"/>
    <property type="match status" value="1"/>
</dbReference>
<dbReference type="SMART" id="SM00387">
    <property type="entry name" value="HATPase_c"/>
    <property type="match status" value="1"/>
</dbReference>
<dbReference type="InterPro" id="IPR005467">
    <property type="entry name" value="His_kinase_dom"/>
</dbReference>
<dbReference type="InterPro" id="IPR003594">
    <property type="entry name" value="HATPase_dom"/>
</dbReference>
<name>A0A0P0CP91_9BACT</name>
<dbReference type="CDD" id="cd00075">
    <property type="entry name" value="HATPase"/>
    <property type="match status" value="1"/>
</dbReference>
<evidence type="ECO:0000256" key="3">
    <source>
        <dbReference type="ARBA" id="ARBA00012438"/>
    </source>
</evidence>
<proteinExistence type="inferred from homology"/>
<dbReference type="GO" id="GO:0000155">
    <property type="term" value="F:phosphorelay sensor kinase activity"/>
    <property type="evidence" value="ECO:0007669"/>
    <property type="project" value="InterPro"/>
</dbReference>
<dbReference type="InterPro" id="IPR035965">
    <property type="entry name" value="PAS-like_dom_sf"/>
</dbReference>
<dbReference type="SUPFAM" id="SSF55781">
    <property type="entry name" value="GAF domain-like"/>
    <property type="match status" value="2"/>
</dbReference>
<feature type="domain" description="Phytochrome chromophore attachment site" evidence="12">
    <location>
        <begin position="137"/>
        <end position="295"/>
    </location>
</feature>
<dbReference type="RefSeq" id="WP_062543504.1">
    <property type="nucleotide sequence ID" value="NZ_CP012643.1"/>
</dbReference>
<protein>
    <recommendedName>
        <fullName evidence="3">histidine kinase</fullName>
        <ecNumber evidence="3">2.7.13.3</ecNumber>
    </recommendedName>
</protein>